<dbReference type="Pfam" id="PF00578">
    <property type="entry name" value="AhpC-TSA"/>
    <property type="match status" value="1"/>
</dbReference>
<dbReference type="PIRSF" id="PIRSF000239">
    <property type="entry name" value="AHPC"/>
    <property type="match status" value="1"/>
</dbReference>
<keyword evidence="2" id="KW-0676">Redox-active center</keyword>
<dbReference type="PROSITE" id="PS51352">
    <property type="entry name" value="THIOREDOXIN_2"/>
    <property type="match status" value="1"/>
</dbReference>
<dbReference type="InterPro" id="IPR024706">
    <property type="entry name" value="Peroxiredoxin_AhpC-typ"/>
</dbReference>
<proteinExistence type="predicted"/>
<sequence>MLSIGTPAPDFNLYSTPDQQYTLQDFQGKNLIVAFYPADWSPVCGDQMSLYNEMLQLFRKQNAAIVGVSVDSKWCHQAYTQARNLHFPLLADFEPKGAVAKAYEAYDDKEGQCHRALYVIDGNGIIRWNFLSPPAVNPGADGILDALEKIQAKKI</sequence>
<keyword evidence="5" id="KW-1185">Reference proteome</keyword>
<evidence type="ECO:0000256" key="2">
    <source>
        <dbReference type="ARBA" id="ARBA00023284"/>
    </source>
</evidence>
<keyword evidence="1" id="KW-0560">Oxidoreductase</keyword>
<dbReference type="Proteomes" id="UP001449657">
    <property type="component" value="Chromosome"/>
</dbReference>
<organism evidence="4 5">
    <name type="scientific">Chitinophaga caseinilytica</name>
    <dbReference type="NCBI Taxonomy" id="2267521"/>
    <lineage>
        <taxon>Bacteria</taxon>
        <taxon>Pseudomonadati</taxon>
        <taxon>Bacteroidota</taxon>
        <taxon>Chitinophagia</taxon>
        <taxon>Chitinophagales</taxon>
        <taxon>Chitinophagaceae</taxon>
        <taxon>Chitinophaga</taxon>
    </lineage>
</organism>
<evidence type="ECO:0000256" key="1">
    <source>
        <dbReference type="ARBA" id="ARBA00023002"/>
    </source>
</evidence>
<dbReference type="InterPro" id="IPR036249">
    <property type="entry name" value="Thioredoxin-like_sf"/>
</dbReference>
<dbReference type="InterPro" id="IPR013766">
    <property type="entry name" value="Thioredoxin_domain"/>
</dbReference>
<dbReference type="EMBL" id="CP150096">
    <property type="protein sequence ID" value="WZN48886.1"/>
    <property type="molecule type" value="Genomic_DNA"/>
</dbReference>
<accession>A0ABZ2Z9F3</accession>
<feature type="domain" description="Thioredoxin" evidence="3">
    <location>
        <begin position="2"/>
        <end position="152"/>
    </location>
</feature>
<evidence type="ECO:0000313" key="5">
    <source>
        <dbReference type="Proteomes" id="UP001449657"/>
    </source>
</evidence>
<name>A0ABZ2Z9F3_9BACT</name>
<gene>
    <name evidence="4" type="ORF">WJU22_11955</name>
</gene>
<dbReference type="RefSeq" id="WP_341843464.1">
    <property type="nucleotide sequence ID" value="NZ_CP149792.1"/>
</dbReference>
<dbReference type="PANTHER" id="PTHR43110:SF1">
    <property type="entry name" value="THIOL PEROXIDASE"/>
    <property type="match status" value="1"/>
</dbReference>
<evidence type="ECO:0000313" key="4">
    <source>
        <dbReference type="EMBL" id="WZN48886.1"/>
    </source>
</evidence>
<dbReference type="PANTHER" id="PTHR43110">
    <property type="entry name" value="THIOL PEROXIDASE"/>
    <property type="match status" value="1"/>
</dbReference>
<dbReference type="SUPFAM" id="SSF52833">
    <property type="entry name" value="Thioredoxin-like"/>
    <property type="match status" value="1"/>
</dbReference>
<protein>
    <submittedName>
        <fullName evidence="4">Redoxin domain-containing protein</fullName>
    </submittedName>
</protein>
<reference evidence="4 5" key="1">
    <citation type="submission" date="2024-03" db="EMBL/GenBank/DDBJ databases">
        <title>Chitinophaga caseinilytica sp. nov., a casein hydrolysing bacterium isolated from forest soil.</title>
        <authorList>
            <person name="Lee D.S."/>
            <person name="Han D.M."/>
            <person name="Baek J.H."/>
            <person name="Choi D.G."/>
            <person name="Jeon J.H."/>
            <person name="Jeon C.O."/>
        </authorList>
    </citation>
    <scope>NUCLEOTIDE SEQUENCE [LARGE SCALE GENOMIC DNA]</scope>
    <source>
        <strain evidence="4 5">KACC 19118</strain>
    </source>
</reference>
<dbReference type="Gene3D" id="3.40.30.10">
    <property type="entry name" value="Glutaredoxin"/>
    <property type="match status" value="1"/>
</dbReference>
<dbReference type="InterPro" id="IPR050455">
    <property type="entry name" value="Tpx_Peroxidase_subfamily"/>
</dbReference>
<dbReference type="InterPro" id="IPR000866">
    <property type="entry name" value="AhpC/TSA"/>
</dbReference>
<evidence type="ECO:0000259" key="3">
    <source>
        <dbReference type="PROSITE" id="PS51352"/>
    </source>
</evidence>